<dbReference type="EMBL" id="VIIS01001180">
    <property type="protein sequence ID" value="KAF0301256.1"/>
    <property type="molecule type" value="Genomic_DNA"/>
</dbReference>
<evidence type="ECO:0000256" key="7">
    <source>
        <dbReference type="ARBA" id="ARBA00022898"/>
    </source>
</evidence>
<keyword evidence="8 13" id="KW-0456">Lyase</keyword>
<evidence type="ECO:0000313" key="14">
    <source>
        <dbReference type="Proteomes" id="UP000440578"/>
    </source>
</evidence>
<proteinExistence type="inferred from homology"/>
<evidence type="ECO:0000256" key="4">
    <source>
        <dbReference type="ARBA" id="ARBA00011738"/>
    </source>
</evidence>
<dbReference type="InterPro" id="IPR015422">
    <property type="entry name" value="PyrdxlP-dep_Trfase_small"/>
</dbReference>
<evidence type="ECO:0000256" key="11">
    <source>
        <dbReference type="ARBA" id="ARBA00040554"/>
    </source>
</evidence>
<name>A0A6A4W1X3_AMPAM</name>
<comment type="subcellular location">
    <subcellularLocation>
        <location evidence="2">Cytoplasm</location>
        <location evidence="2">Cytosol</location>
    </subcellularLocation>
</comment>
<dbReference type="EMBL" id="VIIS01001180">
    <property type="protein sequence ID" value="KAF0301254.1"/>
    <property type="molecule type" value="Genomic_DNA"/>
</dbReference>
<dbReference type="AlphaFoldDB" id="A0A6A4W1X3"/>
<evidence type="ECO:0000256" key="6">
    <source>
        <dbReference type="ARBA" id="ARBA00022679"/>
    </source>
</evidence>
<dbReference type="EC" id="4.4.1.16" evidence="10"/>
<dbReference type="GO" id="GO:0009000">
    <property type="term" value="F:selenocysteine lyase activity"/>
    <property type="evidence" value="ECO:0007669"/>
    <property type="project" value="UniProtKB-EC"/>
</dbReference>
<dbReference type="PIRSF" id="PIRSF005572">
    <property type="entry name" value="NifS"/>
    <property type="match status" value="1"/>
</dbReference>
<evidence type="ECO:0000313" key="13">
    <source>
        <dbReference type="EMBL" id="KAF0301256.1"/>
    </source>
</evidence>
<dbReference type="Gene3D" id="3.40.640.10">
    <property type="entry name" value="Type I PLP-dependent aspartate aminotransferase-like (Major domain)"/>
    <property type="match status" value="1"/>
</dbReference>
<keyword evidence="5" id="KW-0963">Cytoplasm</keyword>
<keyword evidence="6" id="KW-0808">Transferase</keyword>
<dbReference type="GO" id="GO:0005829">
    <property type="term" value="C:cytosol"/>
    <property type="evidence" value="ECO:0007669"/>
    <property type="project" value="UniProtKB-SubCell"/>
</dbReference>
<dbReference type="SUPFAM" id="SSF53383">
    <property type="entry name" value="PLP-dependent transferases"/>
    <property type="match status" value="1"/>
</dbReference>
<dbReference type="GO" id="GO:0016740">
    <property type="term" value="F:transferase activity"/>
    <property type="evidence" value="ECO:0007669"/>
    <property type="project" value="UniProtKB-KW"/>
</dbReference>
<evidence type="ECO:0000256" key="1">
    <source>
        <dbReference type="ARBA" id="ARBA00001933"/>
    </source>
</evidence>
<evidence type="ECO:0000259" key="12">
    <source>
        <dbReference type="Pfam" id="PF00266"/>
    </source>
</evidence>
<evidence type="ECO:0000256" key="8">
    <source>
        <dbReference type="ARBA" id="ARBA00023239"/>
    </source>
</evidence>
<protein>
    <recommendedName>
        <fullName evidence="11">Selenocysteine lyase</fullName>
        <ecNumber evidence="10">4.4.1.16</ecNumber>
    </recommendedName>
</protein>
<feature type="domain" description="Aminotransferase class V" evidence="12">
    <location>
        <begin position="12"/>
        <end position="348"/>
    </location>
</feature>
<keyword evidence="14" id="KW-1185">Reference proteome</keyword>
<dbReference type="InterPro" id="IPR015424">
    <property type="entry name" value="PyrdxlP-dep_Trfase"/>
</dbReference>
<dbReference type="Gene3D" id="3.90.1150.10">
    <property type="entry name" value="Aspartate Aminotransferase, domain 1"/>
    <property type="match status" value="2"/>
</dbReference>
<evidence type="ECO:0000256" key="2">
    <source>
        <dbReference type="ARBA" id="ARBA00004514"/>
    </source>
</evidence>
<evidence type="ECO:0000256" key="3">
    <source>
        <dbReference type="ARBA" id="ARBA00009236"/>
    </source>
</evidence>
<sequence>MVSDTNPDPTLYMDYNATTPLAAEVKADIADSLHRHWANPSSTHPPGRSARRVLEEARSHVAAAIGAQPEHVIFTSGGTEANNMVVRGSLEFYRATGRRGTPHLIISDTEHDAVEAPVADLQRRRLCSVTRLPCRAGGRVSVSELRAALSPDTCLVSVMHANNETGVVNDIEAIGRALSESPHRQHIWFHTDSAQTVGKLSVDVGRLGVDFLTVVGHKLYGPRIAALWASALGLTRGADGSACITLLRGGGQEGGVRPGTEITPLVRGLGTACRLVQQGLERDRQHMERLRNLLERRLLETGVAESINLRDSPRLPNTCSAVLSGRRSGREVLLRCRRLLASVGSACHETPVASAGDCETASTVVTGAREPRAETQKTSGDVGSEGVSAGLCGAPDGARGVGGLSGVLLRSGVSPKDARRTVRLSLGRTSSEQDVLDAVEDLRQALREAGEEQEDAA</sequence>
<comment type="cofactor">
    <cofactor evidence="1">
        <name>pyridoxal 5'-phosphate</name>
        <dbReference type="ChEBI" id="CHEBI:597326"/>
    </cofactor>
</comment>
<dbReference type="InterPro" id="IPR016454">
    <property type="entry name" value="Cysteine_dSase"/>
</dbReference>
<organism evidence="13 14">
    <name type="scientific">Amphibalanus amphitrite</name>
    <name type="common">Striped barnacle</name>
    <name type="synonym">Balanus amphitrite</name>
    <dbReference type="NCBI Taxonomy" id="1232801"/>
    <lineage>
        <taxon>Eukaryota</taxon>
        <taxon>Metazoa</taxon>
        <taxon>Ecdysozoa</taxon>
        <taxon>Arthropoda</taxon>
        <taxon>Crustacea</taxon>
        <taxon>Multicrustacea</taxon>
        <taxon>Cirripedia</taxon>
        <taxon>Thoracica</taxon>
        <taxon>Thoracicalcarea</taxon>
        <taxon>Balanomorpha</taxon>
        <taxon>Balanoidea</taxon>
        <taxon>Balanidae</taxon>
        <taxon>Amphibalaninae</taxon>
        <taxon>Amphibalanus</taxon>
    </lineage>
</organism>
<dbReference type="Gene3D" id="1.10.260.50">
    <property type="match status" value="1"/>
</dbReference>
<evidence type="ECO:0000256" key="9">
    <source>
        <dbReference type="ARBA" id="ARBA00037407"/>
    </source>
</evidence>
<dbReference type="PANTHER" id="PTHR11601">
    <property type="entry name" value="CYSTEINE DESULFURYLASE FAMILY MEMBER"/>
    <property type="match status" value="1"/>
</dbReference>
<dbReference type="OrthoDB" id="10250117at2759"/>
<comment type="caution">
    <text evidence="13">The sequence shown here is derived from an EMBL/GenBank/DDBJ whole genome shotgun (WGS) entry which is preliminary data.</text>
</comment>
<dbReference type="InterPro" id="IPR000192">
    <property type="entry name" value="Aminotrans_V_dom"/>
</dbReference>
<accession>A0A6A4W1X3</accession>
<comment type="function">
    <text evidence="9">Catalyzes the decomposition of L-selenocysteine to L-alanine and elemental selenium.</text>
</comment>
<comment type="subunit">
    <text evidence="4">Homodimer.</text>
</comment>
<dbReference type="EMBL" id="VIIS01001180">
    <property type="protein sequence ID" value="KAF0301255.1"/>
    <property type="molecule type" value="Genomic_DNA"/>
</dbReference>
<reference evidence="13 14" key="1">
    <citation type="submission" date="2019-07" db="EMBL/GenBank/DDBJ databases">
        <title>Draft genome assembly of a fouling barnacle, Amphibalanus amphitrite (Darwin, 1854): The first reference genome for Thecostraca.</title>
        <authorList>
            <person name="Kim W."/>
        </authorList>
    </citation>
    <scope>NUCLEOTIDE SEQUENCE [LARGE SCALE GENOMIC DNA]</scope>
    <source>
        <strain evidence="13">SNU_AA5</strain>
        <tissue evidence="13">Soma without cirri and trophi</tissue>
    </source>
</reference>
<dbReference type="PANTHER" id="PTHR11601:SF62">
    <property type="entry name" value="SELENOCYSTEINE LYASE"/>
    <property type="match status" value="1"/>
</dbReference>
<dbReference type="Pfam" id="PF00266">
    <property type="entry name" value="Aminotran_5"/>
    <property type="match status" value="1"/>
</dbReference>
<keyword evidence="7" id="KW-0663">Pyridoxal phosphate</keyword>
<evidence type="ECO:0000256" key="5">
    <source>
        <dbReference type="ARBA" id="ARBA00022490"/>
    </source>
</evidence>
<dbReference type="Proteomes" id="UP000440578">
    <property type="component" value="Unassembled WGS sequence"/>
</dbReference>
<gene>
    <name evidence="13" type="primary">scly_2</name>
    <name evidence="13" type="ORF">FJT64_026397</name>
</gene>
<evidence type="ECO:0000256" key="10">
    <source>
        <dbReference type="ARBA" id="ARBA00039054"/>
    </source>
</evidence>
<comment type="similarity">
    <text evidence="3">Belongs to the class-V pyridoxal-phosphate-dependent aminotransferase family.</text>
</comment>
<dbReference type="InterPro" id="IPR015421">
    <property type="entry name" value="PyrdxlP-dep_Trfase_major"/>
</dbReference>